<sequence>MGNILVTGGAGFIGSHLVKELLNLGENVIVVDNLSMGSKENLDLNNKNLTFIEGDISNQSTITELFNTYTFKKIFHLGAVASVAASVEHPLETHLTNLEGTIYLLEAARKQKDIERFVFASSAAVYGDDPALPKRENSPIKPLTPYAIDKYASERYVINYSKLYGLPTVALRFFNVYGIGQNPSSPYSGVVSIITDRLKKKLNGEDASFILFGDGSQTRDFVFVKDVVQANLLVSNNKDAIGNVYNVGTGEKISLMDLISTYIKISGIDLPIKKEAVRSGDIKDSYADVSALKSIGFMPEFTVEEGLKVYWEHQIK</sequence>
<accession>A0ABX7E4F8</accession>
<dbReference type="EMBL" id="CP065425">
    <property type="protein sequence ID" value="QQZ10352.1"/>
    <property type="molecule type" value="Genomic_DNA"/>
</dbReference>
<dbReference type="InterPro" id="IPR036291">
    <property type="entry name" value="NAD(P)-bd_dom_sf"/>
</dbReference>
<dbReference type="Proteomes" id="UP000595691">
    <property type="component" value="Chromosome"/>
</dbReference>
<dbReference type="PANTHER" id="PTHR43000">
    <property type="entry name" value="DTDP-D-GLUCOSE 4,6-DEHYDRATASE-RELATED"/>
    <property type="match status" value="1"/>
</dbReference>
<evidence type="ECO:0000313" key="3">
    <source>
        <dbReference type="EMBL" id="QQZ10352.1"/>
    </source>
</evidence>
<dbReference type="RefSeq" id="WP_202779294.1">
    <property type="nucleotide sequence ID" value="NZ_CP065425.1"/>
</dbReference>
<reference evidence="3 4" key="1">
    <citation type="submission" date="2020-11" db="EMBL/GenBank/DDBJ databases">
        <title>Taxonomic evaluation of the Bacillus sporothermodurans group of bacteria based on whole genome sequences.</title>
        <authorList>
            <person name="Fiedler G."/>
            <person name="Herbstmann A.-D."/>
            <person name="Doll E."/>
            <person name="Wenning M."/>
            <person name="Brinks E."/>
            <person name="Kabisch J."/>
            <person name="Breitenwieser F."/>
            <person name="Lappann M."/>
            <person name="Boehnlein C."/>
            <person name="Franz C."/>
        </authorList>
    </citation>
    <scope>NUCLEOTIDE SEQUENCE [LARGE SCALE GENOMIC DNA]</scope>
    <source>
        <strain evidence="3 4">JCM 19841</strain>
    </source>
</reference>
<dbReference type="PRINTS" id="PR01713">
    <property type="entry name" value="NUCEPIMERASE"/>
</dbReference>
<keyword evidence="4" id="KW-1185">Reference proteome</keyword>
<evidence type="ECO:0000313" key="4">
    <source>
        <dbReference type="Proteomes" id="UP000595691"/>
    </source>
</evidence>
<evidence type="ECO:0000259" key="2">
    <source>
        <dbReference type="Pfam" id="PF01370"/>
    </source>
</evidence>
<proteinExistence type="inferred from homology"/>
<protein>
    <submittedName>
        <fullName evidence="3">NAD-dependent epimerase/dehydratase family protein</fullName>
    </submittedName>
</protein>
<feature type="domain" description="NAD-dependent epimerase/dehydratase" evidence="2">
    <location>
        <begin position="4"/>
        <end position="248"/>
    </location>
</feature>
<evidence type="ECO:0000256" key="1">
    <source>
        <dbReference type="ARBA" id="ARBA00007637"/>
    </source>
</evidence>
<dbReference type="Gene3D" id="3.40.50.720">
    <property type="entry name" value="NAD(P)-binding Rossmann-like Domain"/>
    <property type="match status" value="1"/>
</dbReference>
<name>A0ABX7E4F8_9BACI</name>
<dbReference type="Pfam" id="PF01370">
    <property type="entry name" value="Epimerase"/>
    <property type="match status" value="1"/>
</dbReference>
<comment type="similarity">
    <text evidence="1">Belongs to the NAD(P)-dependent epimerase/dehydratase family.</text>
</comment>
<gene>
    <name evidence="3" type="ORF">I5776_05235</name>
</gene>
<organism evidence="3 4">
    <name type="scientific">Heyndrickxia vini</name>
    <dbReference type="NCBI Taxonomy" id="1476025"/>
    <lineage>
        <taxon>Bacteria</taxon>
        <taxon>Bacillati</taxon>
        <taxon>Bacillota</taxon>
        <taxon>Bacilli</taxon>
        <taxon>Bacillales</taxon>
        <taxon>Bacillaceae</taxon>
        <taxon>Heyndrickxia</taxon>
    </lineage>
</organism>
<dbReference type="SUPFAM" id="SSF51735">
    <property type="entry name" value="NAD(P)-binding Rossmann-fold domains"/>
    <property type="match status" value="1"/>
</dbReference>
<dbReference type="InterPro" id="IPR001509">
    <property type="entry name" value="Epimerase_deHydtase"/>
</dbReference>